<dbReference type="Proteomes" id="UP000593563">
    <property type="component" value="Unassembled WGS sequence"/>
</dbReference>
<dbReference type="PANTHER" id="PTHR31373">
    <property type="entry name" value="OS06G0652100 PROTEIN"/>
    <property type="match status" value="1"/>
</dbReference>
<evidence type="ECO:0000313" key="4">
    <source>
        <dbReference type="Proteomes" id="UP000593563"/>
    </source>
</evidence>
<accession>A0A6L5BAI2</accession>
<dbReference type="InterPro" id="IPR036465">
    <property type="entry name" value="vWFA_dom_sf"/>
</dbReference>
<dbReference type="Pfam" id="PF11443">
    <property type="entry name" value="DUF2828"/>
    <property type="match status" value="1"/>
</dbReference>
<dbReference type="Gene3D" id="3.40.50.410">
    <property type="entry name" value="von Willebrand factor, type A domain"/>
    <property type="match status" value="1"/>
</dbReference>
<dbReference type="EMBL" id="WRXP01001049">
    <property type="protein sequence ID" value="KAF1002490.1"/>
    <property type="molecule type" value="Genomic_DNA"/>
</dbReference>
<dbReference type="InterPro" id="IPR011205">
    <property type="entry name" value="UCP015417_vWA"/>
</dbReference>
<dbReference type="AlphaFoldDB" id="A0A6L5BAI2"/>
<feature type="domain" description="DUF7788" evidence="2">
    <location>
        <begin position="462"/>
        <end position="646"/>
    </location>
</feature>
<protein>
    <submittedName>
        <fullName evidence="3">Uncharacterized protein</fullName>
    </submittedName>
</protein>
<evidence type="ECO:0000259" key="2">
    <source>
        <dbReference type="Pfam" id="PF25043"/>
    </source>
</evidence>
<name>A0A6L5BAI2_APIGR</name>
<dbReference type="InterPro" id="IPR058580">
    <property type="entry name" value="DUF2828"/>
</dbReference>
<evidence type="ECO:0000313" key="3">
    <source>
        <dbReference type="EMBL" id="KAF1002490.1"/>
    </source>
</evidence>
<comment type="caution">
    <text evidence="3">The sequence shown here is derived from an EMBL/GenBank/DDBJ whole genome shotgun (WGS) entry which is preliminary data.</text>
</comment>
<dbReference type="PANTHER" id="PTHR31373:SF17">
    <property type="entry name" value="OS06G0652100 PROTEIN"/>
    <property type="match status" value="1"/>
</dbReference>
<dbReference type="InterPro" id="IPR056690">
    <property type="entry name" value="DUF7788"/>
</dbReference>
<organism evidence="3 4">
    <name type="scientific">Apium graveolens</name>
    <name type="common">Celery</name>
    <dbReference type="NCBI Taxonomy" id="4045"/>
    <lineage>
        <taxon>Eukaryota</taxon>
        <taxon>Viridiplantae</taxon>
        <taxon>Streptophyta</taxon>
        <taxon>Embryophyta</taxon>
        <taxon>Tracheophyta</taxon>
        <taxon>Spermatophyta</taxon>
        <taxon>Magnoliopsida</taxon>
        <taxon>eudicotyledons</taxon>
        <taxon>Gunneridae</taxon>
        <taxon>Pentapetalae</taxon>
        <taxon>asterids</taxon>
        <taxon>campanulids</taxon>
        <taxon>Apiales</taxon>
        <taxon>Apiaceae</taxon>
        <taxon>Apioideae</taxon>
        <taxon>apioid superclade</taxon>
        <taxon>Apieae</taxon>
        <taxon>Apium</taxon>
    </lineage>
</organism>
<evidence type="ECO:0000259" key="1">
    <source>
        <dbReference type="Pfam" id="PF11443"/>
    </source>
</evidence>
<sequence>MSEDTLMIDSSTIYLAGPPEIYKSTSSGQNPALNSFNSTTPPQRKGFTQGLSRTYLTSSKPCLDFFFHVVPSSRKQQVVDYLELSWSADPLTTLKLICNLRGVRGTGKGNKEGFYACVLWLHCFHPKTLAKNVGDLAGFGYFKDLPEILHRLLQDDKWFEKKEFCLRMKAARARAGENVNWKMPWKGRRVDRCDSDEESYRQFVERPFSVVYDERALSGDVVWRRRTREARVFAEKKKVEKAMRKAKQVRENKKVDMSMKAVMRYVRDPDYRFLYETVSGFFADCLKMDLKLLELGKFKDISLAAKWCPSLDSCFDKSTLLCESIARKIFPREMYDEYEGLEDAHYAYRVRDRLRKQVLVPLRKALQLPEVYMGVSEWGSIPYNRVASVAMTNYKEKFLKHDRLRFDEYLEKVKSGKATIAAGALLPHKIIASLNDGDSGEVAELQWKRIVNDLSSKGKLKNCIAVCDVSSNMEGVTLDVCLALGVLISELSEDPWSGNLITFSTNPKLEKVEGEDLRSKVDFVRRLEVESNTDFQKVFDVILKVAEKGQLNEDQMIKKIFVFSSMEFDNISENIWETDYQAITRKYTEKGYGSCVPEIVFWNLTDSKATPVPSDKPGVALVSGYSKNLMTLFLEDKGTMTPESVMEVAISGEEYSKLVVVD</sequence>
<proteinExistence type="predicted"/>
<dbReference type="Pfam" id="PF25043">
    <property type="entry name" value="DUF7788"/>
    <property type="match status" value="1"/>
</dbReference>
<dbReference type="PIRSF" id="PIRSF015417">
    <property type="entry name" value="T31B5_30_vWA"/>
    <property type="match status" value="1"/>
</dbReference>
<feature type="domain" description="DUF2828" evidence="1">
    <location>
        <begin position="48"/>
        <end position="460"/>
    </location>
</feature>
<reference evidence="3" key="1">
    <citation type="submission" date="2020-01" db="EMBL/GenBank/DDBJ databases">
        <title>The Celery Genome Sequence Reveals Sequential Paleo-tetraploidization, Resistance Gene Elimination, Karyotype Evolution, and Functional Innovation in Apiales.</title>
        <authorList>
            <person name="Song X."/>
        </authorList>
    </citation>
    <scope>NUCLEOTIDE SEQUENCE</scope>
    <source>
        <tissue evidence="3">Leaf</tissue>
    </source>
</reference>
<keyword evidence="4" id="KW-1185">Reference proteome</keyword>
<gene>
    <name evidence="3" type="ORF">AG4045_004542</name>
</gene>